<dbReference type="Gene3D" id="3.40.50.300">
    <property type="entry name" value="P-loop containing nucleotide triphosphate hydrolases"/>
    <property type="match status" value="1"/>
</dbReference>
<evidence type="ECO:0000313" key="1">
    <source>
        <dbReference type="EMBL" id="VEU79872.1"/>
    </source>
</evidence>
<dbReference type="AlphaFoldDB" id="A0A449BBR8"/>
<reference evidence="1 2" key="1">
    <citation type="submission" date="2019-01" db="EMBL/GenBank/DDBJ databases">
        <authorList>
            <consortium name="Pathogen Informatics"/>
        </authorList>
    </citation>
    <scope>NUCLEOTIDE SEQUENCE [LARGE SCALE GENOMIC DNA]</scope>
    <source>
        <strain evidence="1 2">NCTC10138</strain>
    </source>
</reference>
<organism evidence="1 2">
    <name type="scientific">Haploplasma axanthum</name>
    <name type="common">Acholeplasma axanthum</name>
    <dbReference type="NCBI Taxonomy" id="29552"/>
    <lineage>
        <taxon>Bacteria</taxon>
        <taxon>Bacillati</taxon>
        <taxon>Mycoplasmatota</taxon>
        <taxon>Mollicutes</taxon>
        <taxon>Acholeplasmatales</taxon>
        <taxon>Acholeplasmataceae</taxon>
        <taxon>Haploplasma</taxon>
    </lineage>
</organism>
<gene>
    <name evidence="1" type="ORF">NCTC10138_00225</name>
</gene>
<dbReference type="Proteomes" id="UP000289841">
    <property type="component" value="Chromosome"/>
</dbReference>
<name>A0A449BBR8_HAPAX</name>
<dbReference type="EMBL" id="LR215048">
    <property type="protein sequence ID" value="VEU79872.1"/>
    <property type="molecule type" value="Genomic_DNA"/>
</dbReference>
<dbReference type="InterPro" id="IPR027417">
    <property type="entry name" value="P-loop_NTPase"/>
</dbReference>
<protein>
    <submittedName>
        <fullName evidence="1">Uncharacterized protein</fullName>
    </submittedName>
</protein>
<sequence>MNDGGGYVKKGKLKIYFGYFYETAKTRTMIEEIIEKYQNKEKVIIADVLINDIEIKRKASKTSSYCLWYWWCYWYWFNN</sequence>
<keyword evidence="2" id="KW-1185">Reference proteome</keyword>
<evidence type="ECO:0000313" key="2">
    <source>
        <dbReference type="Proteomes" id="UP000289841"/>
    </source>
</evidence>
<proteinExistence type="predicted"/>
<dbReference type="KEGG" id="aaxa:NCTC10138_00225"/>
<accession>A0A449BBR8</accession>
<dbReference type="STRING" id="1278311.GCA_000428705_00777"/>